<protein>
    <submittedName>
        <fullName evidence="1">Uncharacterized protein</fullName>
    </submittedName>
</protein>
<organism evidence="1">
    <name type="scientific">Zea mays</name>
    <name type="common">Maize</name>
    <dbReference type="NCBI Taxonomy" id="4577"/>
    <lineage>
        <taxon>Eukaryota</taxon>
        <taxon>Viridiplantae</taxon>
        <taxon>Streptophyta</taxon>
        <taxon>Embryophyta</taxon>
        <taxon>Tracheophyta</taxon>
        <taxon>Spermatophyta</taxon>
        <taxon>Magnoliopsida</taxon>
        <taxon>Liliopsida</taxon>
        <taxon>Poales</taxon>
        <taxon>Poaceae</taxon>
        <taxon>PACMAD clade</taxon>
        <taxon>Panicoideae</taxon>
        <taxon>Andropogonodae</taxon>
        <taxon>Andropogoneae</taxon>
        <taxon>Tripsacinae</taxon>
        <taxon>Zea</taxon>
    </lineage>
</organism>
<name>A0A3L6EIK4_MAIZE</name>
<sequence>DSIRGVARLVRSKGDKLHSRDDLLLSDHSRAADFLHSNCGREHS</sequence>
<dbReference type="Proteomes" id="UP000251960">
    <property type="component" value="Chromosome 5"/>
</dbReference>
<dbReference type="EMBL" id="NCVQ01000006">
    <property type="protein sequence ID" value="PWZ20786.1"/>
    <property type="molecule type" value="Genomic_DNA"/>
</dbReference>
<dbReference type="AlphaFoldDB" id="A0A3L6EIK4"/>
<gene>
    <name evidence="1" type="ORF">Zm00014a_012927</name>
</gene>
<reference evidence="1" key="1">
    <citation type="journal article" date="2018" name="Nat. Genet.">
        <title>Extensive intraspecific gene order and gene structural variations between Mo17 and other maize genomes.</title>
        <authorList>
            <person name="Sun S."/>
            <person name="Zhou Y."/>
            <person name="Chen J."/>
            <person name="Shi J."/>
            <person name="Zhao H."/>
            <person name="Zhao H."/>
            <person name="Song W."/>
            <person name="Zhang M."/>
            <person name="Cui Y."/>
            <person name="Dong X."/>
            <person name="Liu H."/>
            <person name="Ma X."/>
            <person name="Jiao Y."/>
            <person name="Wang B."/>
            <person name="Wei X."/>
            <person name="Stein J.C."/>
            <person name="Glaubitz J.C."/>
            <person name="Lu F."/>
            <person name="Yu G."/>
            <person name="Liang C."/>
            <person name="Fengler K."/>
            <person name="Li B."/>
            <person name="Rafalski A."/>
            <person name="Schnable P.S."/>
            <person name="Ware D.H."/>
            <person name="Buckler E.S."/>
            <person name="Lai J."/>
        </authorList>
    </citation>
    <scope>NUCLEOTIDE SEQUENCE [LARGE SCALE GENOMIC DNA]</scope>
    <source>
        <tissue evidence="1">Seedling</tissue>
    </source>
</reference>
<accession>A0A3L6EIK4</accession>
<feature type="non-terminal residue" evidence="1">
    <location>
        <position position="1"/>
    </location>
</feature>
<proteinExistence type="predicted"/>
<evidence type="ECO:0000313" key="1">
    <source>
        <dbReference type="EMBL" id="PWZ20786.1"/>
    </source>
</evidence>
<comment type="caution">
    <text evidence="1">The sequence shown here is derived from an EMBL/GenBank/DDBJ whole genome shotgun (WGS) entry which is preliminary data.</text>
</comment>